<evidence type="ECO:0000313" key="13">
    <source>
        <dbReference type="Proteomes" id="UP000193560"/>
    </source>
</evidence>
<dbReference type="Gene3D" id="2.10.10.20">
    <property type="entry name" value="Carbohydrate-binding module superfamily 5/12"/>
    <property type="match status" value="3"/>
</dbReference>
<protein>
    <recommendedName>
        <fullName evidence="2">chitinase</fullName>
        <ecNumber evidence="2">3.2.1.14</ecNumber>
    </recommendedName>
</protein>
<evidence type="ECO:0000256" key="9">
    <source>
        <dbReference type="SAM" id="MobiDB-lite"/>
    </source>
</evidence>
<comment type="catalytic activity">
    <reaction evidence="1">
        <text>Random endo-hydrolysis of N-acetyl-beta-D-glucosaminide (1-&gt;4)-beta-linkages in chitin and chitodextrins.</text>
        <dbReference type="EC" id="3.2.1.14"/>
    </reaction>
</comment>
<dbReference type="PROSITE" id="PS51910">
    <property type="entry name" value="GH18_2"/>
    <property type="match status" value="1"/>
</dbReference>
<dbReference type="PANTHER" id="PTHR45708:SF49">
    <property type="entry name" value="ENDOCHITINASE"/>
    <property type="match status" value="1"/>
</dbReference>
<dbReference type="AlphaFoldDB" id="A0A1X2IVX0"/>
<evidence type="ECO:0000313" key="12">
    <source>
        <dbReference type="EMBL" id="ORZ23163.1"/>
    </source>
</evidence>
<dbReference type="GO" id="GO:0030246">
    <property type="term" value="F:carbohydrate binding"/>
    <property type="evidence" value="ECO:0007669"/>
    <property type="project" value="InterPro"/>
</dbReference>
<feature type="signal peptide" evidence="10">
    <location>
        <begin position="1"/>
        <end position="19"/>
    </location>
</feature>
<keyword evidence="13" id="KW-1185">Reference proteome</keyword>
<reference evidence="12 13" key="1">
    <citation type="submission" date="2016-07" db="EMBL/GenBank/DDBJ databases">
        <title>Pervasive Adenine N6-methylation of Active Genes in Fungi.</title>
        <authorList>
            <consortium name="DOE Joint Genome Institute"/>
            <person name="Mondo S.J."/>
            <person name="Dannebaum R.O."/>
            <person name="Kuo R.C."/>
            <person name="Labutti K."/>
            <person name="Haridas S."/>
            <person name="Kuo A."/>
            <person name="Salamov A."/>
            <person name="Ahrendt S.R."/>
            <person name="Lipzen A."/>
            <person name="Sullivan W."/>
            <person name="Andreopoulos W.B."/>
            <person name="Clum A."/>
            <person name="Lindquist E."/>
            <person name="Daum C."/>
            <person name="Ramamoorthy G.K."/>
            <person name="Gryganskyi A."/>
            <person name="Culley D."/>
            <person name="Magnuson J.K."/>
            <person name="James T.Y."/>
            <person name="O'Malley M.A."/>
            <person name="Stajich J.E."/>
            <person name="Spatafora J.W."/>
            <person name="Visel A."/>
            <person name="Grigoriev I.V."/>
        </authorList>
    </citation>
    <scope>NUCLEOTIDE SEQUENCE [LARGE SCALE GENOMIC DNA]</scope>
    <source>
        <strain evidence="12 13">NRRL 1336</strain>
    </source>
</reference>
<dbReference type="SMART" id="SM00495">
    <property type="entry name" value="ChtBD3"/>
    <property type="match status" value="4"/>
</dbReference>
<evidence type="ECO:0000256" key="3">
    <source>
        <dbReference type="ARBA" id="ARBA00022801"/>
    </source>
</evidence>
<comment type="caution">
    <text evidence="12">The sequence shown here is derived from an EMBL/GenBank/DDBJ whole genome shotgun (WGS) entry which is preliminary data.</text>
</comment>
<dbReference type="Pfam" id="PF02839">
    <property type="entry name" value="CBM_5_12"/>
    <property type="match status" value="1"/>
</dbReference>
<dbReference type="EMBL" id="MCGE01000003">
    <property type="protein sequence ID" value="ORZ23163.1"/>
    <property type="molecule type" value="Genomic_DNA"/>
</dbReference>
<dbReference type="CDD" id="cd02877">
    <property type="entry name" value="GH18_hevamine_XipI_class_III"/>
    <property type="match status" value="1"/>
</dbReference>
<dbReference type="GO" id="GO:0005576">
    <property type="term" value="C:extracellular region"/>
    <property type="evidence" value="ECO:0007669"/>
    <property type="project" value="InterPro"/>
</dbReference>
<accession>A0A1X2IVX0</accession>
<dbReference type="InterPro" id="IPR001223">
    <property type="entry name" value="Glyco_hydro18_cat"/>
</dbReference>
<dbReference type="STRING" id="90262.A0A1X2IVX0"/>
<gene>
    <name evidence="12" type="ORF">BCR42DRAFT_404117</name>
</gene>
<keyword evidence="3 8" id="KW-0378">Hydrolase</keyword>
<keyword evidence="7" id="KW-0624">Polysaccharide degradation</keyword>
<evidence type="ECO:0000256" key="8">
    <source>
        <dbReference type="RuleBase" id="RU000489"/>
    </source>
</evidence>
<evidence type="ECO:0000256" key="2">
    <source>
        <dbReference type="ARBA" id="ARBA00012729"/>
    </source>
</evidence>
<evidence type="ECO:0000256" key="5">
    <source>
        <dbReference type="ARBA" id="ARBA00023277"/>
    </source>
</evidence>
<dbReference type="Proteomes" id="UP000193560">
    <property type="component" value="Unassembled WGS sequence"/>
</dbReference>
<organism evidence="12 13">
    <name type="scientific">Absidia repens</name>
    <dbReference type="NCBI Taxonomy" id="90262"/>
    <lineage>
        <taxon>Eukaryota</taxon>
        <taxon>Fungi</taxon>
        <taxon>Fungi incertae sedis</taxon>
        <taxon>Mucoromycota</taxon>
        <taxon>Mucoromycotina</taxon>
        <taxon>Mucoromycetes</taxon>
        <taxon>Mucorales</taxon>
        <taxon>Cunninghamellaceae</taxon>
        <taxon>Absidia</taxon>
    </lineage>
</organism>
<proteinExistence type="predicted"/>
<keyword evidence="10" id="KW-0732">Signal</keyword>
<evidence type="ECO:0000256" key="10">
    <source>
        <dbReference type="SAM" id="SignalP"/>
    </source>
</evidence>
<dbReference type="InterPro" id="IPR045321">
    <property type="entry name" value="Cts1-like"/>
</dbReference>
<dbReference type="CDD" id="cd12215">
    <property type="entry name" value="ChiC_BD"/>
    <property type="match status" value="1"/>
</dbReference>
<dbReference type="EC" id="3.2.1.14" evidence="2"/>
<name>A0A1X2IVX0_9FUNG</name>
<dbReference type="SUPFAM" id="SSF51055">
    <property type="entry name" value="Carbohydrate binding domain"/>
    <property type="match status" value="2"/>
</dbReference>
<dbReference type="InterPro" id="IPR001579">
    <property type="entry name" value="Glyco_hydro_18_chit_AS"/>
</dbReference>
<evidence type="ECO:0000256" key="4">
    <source>
        <dbReference type="ARBA" id="ARBA00023024"/>
    </source>
</evidence>
<dbReference type="InterPro" id="IPR036573">
    <property type="entry name" value="CBM_sf_5/12"/>
</dbReference>
<feature type="domain" description="GH18" evidence="11">
    <location>
        <begin position="26"/>
        <end position="327"/>
    </location>
</feature>
<feature type="region of interest" description="Disordered" evidence="9">
    <location>
        <begin position="402"/>
        <end position="431"/>
    </location>
</feature>
<dbReference type="Pfam" id="PF00704">
    <property type="entry name" value="Glyco_hydro_18"/>
    <property type="match status" value="1"/>
</dbReference>
<evidence type="ECO:0000256" key="1">
    <source>
        <dbReference type="ARBA" id="ARBA00000822"/>
    </source>
</evidence>
<dbReference type="PANTHER" id="PTHR45708">
    <property type="entry name" value="ENDOCHITINASE"/>
    <property type="match status" value="1"/>
</dbReference>
<dbReference type="Gene3D" id="3.20.20.80">
    <property type="entry name" value="Glycosidases"/>
    <property type="match status" value="1"/>
</dbReference>
<dbReference type="InterPro" id="IPR050542">
    <property type="entry name" value="Glycosyl_Hydrlase18_Chitinase"/>
</dbReference>
<feature type="chain" id="PRO_5012914004" description="chitinase" evidence="10">
    <location>
        <begin position="20"/>
        <end position="618"/>
    </location>
</feature>
<evidence type="ECO:0000256" key="7">
    <source>
        <dbReference type="ARBA" id="ARBA00023326"/>
    </source>
</evidence>
<dbReference type="OrthoDB" id="6020543at2759"/>
<dbReference type="GO" id="GO:0000272">
    <property type="term" value="P:polysaccharide catabolic process"/>
    <property type="evidence" value="ECO:0007669"/>
    <property type="project" value="UniProtKB-KW"/>
</dbReference>
<dbReference type="GO" id="GO:0008843">
    <property type="term" value="F:endochitinase activity"/>
    <property type="evidence" value="ECO:0007669"/>
    <property type="project" value="UniProtKB-EC"/>
</dbReference>
<dbReference type="PROSITE" id="PS01095">
    <property type="entry name" value="GH18_1"/>
    <property type="match status" value="1"/>
</dbReference>
<dbReference type="InterPro" id="IPR017853">
    <property type="entry name" value="GH"/>
</dbReference>
<keyword evidence="6 8" id="KW-0326">Glycosidase</keyword>
<evidence type="ECO:0000259" key="11">
    <source>
        <dbReference type="PROSITE" id="PS51910"/>
    </source>
</evidence>
<dbReference type="InterPro" id="IPR003610">
    <property type="entry name" value="CBM5/12"/>
</dbReference>
<keyword evidence="5" id="KW-0119">Carbohydrate metabolism</keyword>
<dbReference type="GO" id="GO:0006032">
    <property type="term" value="P:chitin catabolic process"/>
    <property type="evidence" value="ECO:0007669"/>
    <property type="project" value="UniProtKB-KW"/>
</dbReference>
<evidence type="ECO:0000256" key="6">
    <source>
        <dbReference type="ARBA" id="ARBA00023295"/>
    </source>
</evidence>
<dbReference type="SUPFAM" id="SSF51445">
    <property type="entry name" value="(Trans)glycosidases"/>
    <property type="match status" value="1"/>
</dbReference>
<keyword evidence="4" id="KW-0146">Chitin degradation</keyword>
<sequence>MKSVSLALIATTLMTIVHGFENDCNDNLAVYWGQNSYGAANSKDPANWQQPIREYCQDSTIDIIPMAFVTQFFGTGGLPEINLANICNKVDNSTFPGTSLADCSAIASDIKFCQSKGKAVTLSLGGATGGAGFQSDDQASTFADNVWNLFMGGSSSTRPFGDAVLDGIDLDIEGGGSNYYGTFLTKLRAHFGSASKKYYVTAAPQCVYPDANLGATISQNSIDAIYVQFYNNPCGLQTWGTSGWNYGVWDYWAKNISPNKNIKVYIGAPASPTAAGGGYVPLSTLSNIALTTRKSFPSFGGVMFWDASQAVANGHIDAGIKQALSNGGSCGKVFDYPPCSAPAYQSGGNYPGGSKVSKDGYIWQAMWYASGPPDDSFQTWIPVSACSGSGSASSTIIASSSTKSAAPSSSTSQGSSSTTSTTPTSTTTGNASCGSVTVWSSTAIYKAGDQVAYNGKIFKAAWWTLGETPGGSSGVWSAVGTCTAKSKVSPTTSVSSKRAVTSSCKDASQWRSGVRYGKGAKVIHGGHTYSSSLENANKEPSVSSDTWHLDAVCNLTVVKRENKIGYYRACKRNWSAEETYYEQSLVARDGKLYQAKVRSLGQAPEYHDAIWSPVSTCT</sequence>